<dbReference type="EMBL" id="CDMZ01001402">
    <property type="protein sequence ID" value="CEM32030.1"/>
    <property type="molecule type" value="Genomic_DNA"/>
</dbReference>
<dbReference type="VEuPathDB" id="CryptoDB:Cvel_4997"/>
<feature type="region of interest" description="Disordered" evidence="1">
    <location>
        <begin position="1038"/>
        <end position="1080"/>
    </location>
</feature>
<feature type="signal peptide" evidence="2">
    <location>
        <begin position="1"/>
        <end position="15"/>
    </location>
</feature>
<feature type="region of interest" description="Disordered" evidence="1">
    <location>
        <begin position="1097"/>
        <end position="1199"/>
    </location>
</feature>
<feature type="region of interest" description="Disordered" evidence="1">
    <location>
        <begin position="529"/>
        <end position="615"/>
    </location>
</feature>
<feature type="compositionally biased region" description="Basic and acidic residues" evidence="1">
    <location>
        <begin position="1111"/>
        <end position="1123"/>
    </location>
</feature>
<feature type="compositionally biased region" description="Polar residues" evidence="1">
    <location>
        <begin position="1343"/>
        <end position="1356"/>
    </location>
</feature>
<feature type="compositionally biased region" description="Polar residues" evidence="1">
    <location>
        <begin position="386"/>
        <end position="418"/>
    </location>
</feature>
<feature type="region of interest" description="Disordered" evidence="1">
    <location>
        <begin position="754"/>
        <end position="798"/>
    </location>
</feature>
<feature type="compositionally biased region" description="Basic and acidic residues" evidence="1">
    <location>
        <begin position="375"/>
        <end position="385"/>
    </location>
</feature>
<feature type="compositionally biased region" description="Polar residues" evidence="1">
    <location>
        <begin position="1630"/>
        <end position="1641"/>
    </location>
</feature>
<gene>
    <name evidence="3" type="ORF">Cvel_4997</name>
</gene>
<accession>A0A0G4GNZ7</accession>
<feature type="region of interest" description="Disordered" evidence="1">
    <location>
        <begin position="125"/>
        <end position="194"/>
    </location>
</feature>
<feature type="region of interest" description="Disordered" evidence="1">
    <location>
        <begin position="256"/>
        <end position="436"/>
    </location>
</feature>
<feature type="compositionally biased region" description="Basic and acidic residues" evidence="1">
    <location>
        <begin position="769"/>
        <end position="779"/>
    </location>
</feature>
<feature type="compositionally biased region" description="Basic and acidic residues" evidence="1">
    <location>
        <begin position="1321"/>
        <end position="1338"/>
    </location>
</feature>
<feature type="compositionally biased region" description="Basic residues" evidence="1">
    <location>
        <begin position="1675"/>
        <end position="1687"/>
    </location>
</feature>
<feature type="compositionally biased region" description="Basic and acidic residues" evidence="1">
    <location>
        <begin position="1411"/>
        <end position="1420"/>
    </location>
</feature>
<feature type="compositionally biased region" description="Basic and acidic residues" evidence="1">
    <location>
        <begin position="1155"/>
        <end position="1171"/>
    </location>
</feature>
<feature type="compositionally biased region" description="Pro residues" evidence="1">
    <location>
        <begin position="1545"/>
        <end position="1562"/>
    </location>
</feature>
<sequence>MCLCFLSSFSPLCRCFTDTSQATVFTNEVTARLDTLRAVASIGDDVYEMQAADHIKKNFSSCAAFKIKLVEQPTMEELLEELHGLRHCLQFFFEDRYEMPDDGMVFVAPRARYRTLPNHAKIFDEDNAHNQFDPPLTLRRKATSSSSSSRRRRSRSRSSDRGSNSGSNSGSVTGTGTPNPEGADVESVGGAVRDSDSCWVEVETPAVGELPSGSEGNGVVDLSAETDFPPLHASAGGAKKRGTNVHFATAFLKEESTYTHPHPHAQNPSMRQRHHRSPAPCPPRHPALLDTHAGGKENYYNNRNGGNGRKHGVPSMCGGGGRDQTGNRKVLAPAESSVNAADTQQSQQQTEGGAMKGGHGEWKGGLEGEWNGGEIKGEQGEDQDNKSGGSSPSLEADSRTVSASPHPSVPSYGNSHPSYSLCPAPMPTQRPPPKACHRPMASDLRCFTGKDCMGGGSFPVHGMNGGHEKGDGEKVRLYKPPGFPLARAGEGEASAGTSRPAEAAMSGIGLPSLGPSQSVFLRAGVRGRGDCLHESASPPPSAESNQQGPIPSDCAPESANSTAEQLTKEQRDALFWAQSGSGRADDCRPGPDPAELSVQGGDEGEETPPCRVGAVGLSSPTQAGCPSLYFSLGNDGGGHKEGIPFGTRGPHLPCPGVEEDESPLAEQEEGQGDGGGGEGEGDEVADERWAVGSSEEEEDGGPPTAAVAAVASPLPPFPIEPFPTGRESVPSQEPHPSCPPSSSFLCPSVPECFQTDGGRGGRGDVQLGEGERDGCKGEEAPTPGVPMTPEMPRACLPQGLLSESDGCLSGLSGAIPQRNKREEASLLGRESMVGGGPEFVDLDYERDGDREVHGRVPHDSFPPIPLSPDLHSCRESGLCGSGRDNAEVSLFEGGDFDGRTDHHINVGGEFGESEYPLRMMFNREGGRGGPAHSPTPPLLSLSLNLGAATGGISQAPLSPSHSVSLPGCGEGGAKYSLSLFPPLLCAPTAKHPSTATPPASSPRPPSSFPSFSCASAALGEAECSHSMETLMDLRVEGHRQRQHAPVQYQPPSSPSEAEFRPTPGSRGPVRVAEEEQEEGCMPMQAAVASLFRSGTQLLFDPPPSAPCSADTDTHTGSECERAAGGDGQKASKGQVVGSVPDELVATNQSLPPVRRLGEGEKTLRLEAREGRPLSVVAAEFSSSPTQNEKTEQQALEDPMRQTHAECVPLNTVTALSEQIQQVSRRDGGSRSFEGSREASPPPALLAQTDPSRGGPDPLRPLAAHQLDPPSAFPAPSDLGLPPCPPYTTNPQTVAIPLSQPESEKFEKGMAGEAEAEIENEADGRADSLGQQEKEKDLKVSLPSEESTAAATLISSRRSGRAETDPAESAAESRSEGEVETDPETPLSAAETDAALTRAFTQITEEEEETETEYRSEKGKGAESLTWGSSKDSLSNLPQTNSRSATNAPLSLGLSVLSAVNRIFCHTTGAACRNRAPSSNGRRAVQQKNKGNYSQVPPSRPPPFPESKSVPNSAASKKGGHRKRGVNGGKDGEGRVGRPSFRPVSSPHPAPARSNPPPVPPSPQSRVSPTSNAGAPPHASSSSSSSSSKGGTAGLRFRSAFGLGWAASSWAGRRLPFCSPSPHPSGPPSATRPSSDHPSCSKPSEPPDHPVVQQEGRGKPESPSQQHRAPVCARSHPYKCRGGGRKSPRGGEEVVPERSEEPPRVSLSVPLAQESGLSGESDPMRDTLIAVSLELQKAEATRLQQSEEGRGPVDTISEREWRSGCGSKHGVRSRRGVLQEHGSNRSLTRVRTHGPAETPMRGLRQHSHEEPSAPLRLPISPKVKSLPCPQPLSTPPSRSTAACSPDKKRARLERRHTIQTECERWGWSRSSDLASSDMV</sequence>
<feature type="compositionally biased region" description="Polar residues" evidence="1">
    <location>
        <begin position="1425"/>
        <end position="1446"/>
    </location>
</feature>
<feature type="compositionally biased region" description="Basic and acidic residues" evidence="1">
    <location>
        <begin position="1738"/>
        <end position="1761"/>
    </location>
</feature>
<feature type="compositionally biased region" description="Acidic residues" evidence="1">
    <location>
        <begin position="657"/>
        <end position="671"/>
    </location>
</feature>
<name>A0A0G4GNZ7_9ALVE</name>
<feature type="region of interest" description="Disordered" evidence="1">
    <location>
        <begin position="1467"/>
        <end position="1593"/>
    </location>
</feature>
<feature type="compositionally biased region" description="Pro residues" evidence="1">
    <location>
        <begin position="424"/>
        <end position="434"/>
    </location>
</feature>
<feature type="region of interest" description="Disordered" evidence="1">
    <location>
        <begin position="488"/>
        <end position="514"/>
    </location>
</feature>
<feature type="region of interest" description="Disordered" evidence="1">
    <location>
        <begin position="1217"/>
        <end position="1446"/>
    </location>
</feature>
<feature type="compositionally biased region" description="Polar residues" evidence="1">
    <location>
        <begin position="336"/>
        <end position="350"/>
    </location>
</feature>
<feature type="region of interest" description="Disordered" evidence="1">
    <location>
        <begin position="635"/>
        <end position="742"/>
    </location>
</feature>
<keyword evidence="2" id="KW-0732">Signal</keyword>
<feature type="compositionally biased region" description="Low complexity" evidence="1">
    <location>
        <begin position="161"/>
        <end position="171"/>
    </location>
</feature>
<feature type="compositionally biased region" description="Basic and acidic residues" evidence="1">
    <location>
        <begin position="1223"/>
        <end position="1236"/>
    </location>
</feature>
<feature type="chain" id="PRO_5013153240" evidence="2">
    <location>
        <begin position="16"/>
        <end position="1878"/>
    </location>
</feature>
<feature type="region of interest" description="Disordered" evidence="1">
    <location>
        <begin position="1738"/>
        <end position="1851"/>
    </location>
</feature>
<organism evidence="3">
    <name type="scientific">Chromera velia CCMP2878</name>
    <dbReference type="NCBI Taxonomy" id="1169474"/>
    <lineage>
        <taxon>Eukaryota</taxon>
        <taxon>Sar</taxon>
        <taxon>Alveolata</taxon>
        <taxon>Colpodellida</taxon>
        <taxon>Chromeraceae</taxon>
        <taxon>Chromera</taxon>
    </lineage>
</organism>
<protein>
    <submittedName>
        <fullName evidence="3">Uncharacterized protein</fullName>
    </submittedName>
</protein>
<feature type="compositionally biased region" description="Basic and acidic residues" evidence="1">
    <location>
        <begin position="1688"/>
        <end position="1702"/>
    </location>
</feature>
<evidence type="ECO:0000256" key="1">
    <source>
        <dbReference type="SAM" id="MobiDB-lite"/>
    </source>
</evidence>
<evidence type="ECO:0000256" key="2">
    <source>
        <dbReference type="SAM" id="SignalP"/>
    </source>
</evidence>
<evidence type="ECO:0000313" key="3">
    <source>
        <dbReference type="EMBL" id="CEM32030.1"/>
    </source>
</evidence>
<reference evidence="3" key="1">
    <citation type="submission" date="2014-11" db="EMBL/GenBank/DDBJ databases">
        <authorList>
            <person name="Otto D Thomas"/>
            <person name="Naeem Raeece"/>
        </authorList>
    </citation>
    <scope>NUCLEOTIDE SEQUENCE</scope>
</reference>
<feature type="compositionally biased region" description="Polar residues" evidence="1">
    <location>
        <begin position="1475"/>
        <end position="1492"/>
    </location>
</feature>
<feature type="compositionally biased region" description="Low complexity" evidence="1">
    <location>
        <begin position="730"/>
        <end position="742"/>
    </location>
</feature>
<feature type="region of interest" description="Disordered" evidence="1">
    <location>
        <begin position="1612"/>
        <end position="1724"/>
    </location>
</feature>
<proteinExistence type="predicted"/>
<feature type="compositionally biased region" description="Low complexity" evidence="1">
    <location>
        <begin position="702"/>
        <end position="712"/>
    </location>
</feature>
<feature type="region of interest" description="Disordered" evidence="1">
    <location>
        <begin position="990"/>
        <end position="1009"/>
    </location>
</feature>